<evidence type="ECO:0000256" key="1">
    <source>
        <dbReference type="SAM" id="MobiDB-lite"/>
    </source>
</evidence>
<evidence type="ECO:0000313" key="2">
    <source>
        <dbReference type="EMBL" id="KAF5353094.1"/>
    </source>
</evidence>
<feature type="compositionally biased region" description="Polar residues" evidence="1">
    <location>
        <begin position="698"/>
        <end position="713"/>
    </location>
</feature>
<dbReference type="AlphaFoldDB" id="A0A8H5D4Q9"/>
<comment type="caution">
    <text evidence="2">The sequence shown here is derived from an EMBL/GenBank/DDBJ whole genome shotgun (WGS) entry which is preliminary data.</text>
</comment>
<feature type="compositionally biased region" description="Acidic residues" evidence="1">
    <location>
        <begin position="361"/>
        <end position="370"/>
    </location>
</feature>
<feature type="region of interest" description="Disordered" evidence="1">
    <location>
        <begin position="351"/>
        <end position="370"/>
    </location>
</feature>
<accession>A0A8H5D4Q9</accession>
<feature type="compositionally biased region" description="Basic residues" evidence="1">
    <location>
        <begin position="101"/>
        <end position="115"/>
    </location>
</feature>
<feature type="region of interest" description="Disordered" evidence="1">
    <location>
        <begin position="51"/>
        <end position="194"/>
    </location>
</feature>
<dbReference type="Proteomes" id="UP000559256">
    <property type="component" value="Unassembled WGS sequence"/>
</dbReference>
<feature type="region of interest" description="Disordered" evidence="1">
    <location>
        <begin position="687"/>
        <end position="724"/>
    </location>
</feature>
<evidence type="ECO:0000313" key="3">
    <source>
        <dbReference type="Proteomes" id="UP000559256"/>
    </source>
</evidence>
<feature type="compositionally biased region" description="Low complexity" evidence="1">
    <location>
        <begin position="613"/>
        <end position="628"/>
    </location>
</feature>
<feature type="compositionally biased region" description="Polar residues" evidence="1">
    <location>
        <begin position="579"/>
        <end position="590"/>
    </location>
</feature>
<protein>
    <submittedName>
        <fullName evidence="2">Uncharacterized protein</fullName>
    </submittedName>
</protein>
<keyword evidence="3" id="KW-1185">Reference proteome</keyword>
<sequence>MSNGQKLKRNISTDTQAEVPIKKHKPRKPFDDVRYKTPHATLLSQSEVYKLPSSVGPHVSPSDFSPIPNKDTYRRPMRRTSSTNLKENSLRSLSPSVKTRPVTKKYGKTRRKRVSGSKSGLDSPFYSCSSSASSPKSSSDSMPSSFSKRMPSDKGSLPNIPKSASQSRLDDSLTVELSPSRSRRPSAPTLPRARNWNSQYNLNSASAVDLHAPQSSNLEQAIGSPCDDFSRFFRSPSNSSIDWARPPSRVSLFDYSGTSTYDDMDLDVDAPVSRDNFLAGMRDTSTPFKLGASTADHQFATVNPAVLTARTISDTDTDLCSSDDSDYAGKTETYNHSRSFRTLKLASRKRMKNGSGYVTPDDSDAEDDQQDSIFSANGRSAWISDSLISAPNTMEWDAPPQITKGGAYMANNRPSQQEIQDEDVEMTEQVLQDMFDSLVIGMTVIPSPPLSDSHDFFADGATASPPSPPRILRTRSVDDSASLSGRASCLQDAPVITEARRTRSGTIVAPLPRRTRSGTIVSSSNGSSSHLVTNPANSSLNLAPALPVIIRRSRSGTVTVPGPSASSSLAVVEEDRQPSVGTDSDVTNPQPGRRARAASIIASVSTLAPVGKSPGTTAAPARPRSRMRSGSLMSLGATIFGVGKRTQSGTITTHAPALAPTAENEVCVETAPNFDDEIPETAVEGPGAAPDHIEQPEHISSSRPRCQTHSHAQTELGADNDDPLNILDIPLSPFKAARLETLEHEVSPIPAHHSMRLRAKARAVAVKARSMGMGLTARRVKGGPRIRLEAAMDVDEHVVREEESDDELLLKPGDMIS</sequence>
<feature type="region of interest" description="Disordered" evidence="1">
    <location>
        <begin position="608"/>
        <end position="628"/>
    </location>
</feature>
<feature type="compositionally biased region" description="Low complexity" evidence="1">
    <location>
        <begin position="123"/>
        <end position="147"/>
    </location>
</feature>
<organism evidence="2 3">
    <name type="scientific">Tetrapyrgos nigripes</name>
    <dbReference type="NCBI Taxonomy" id="182062"/>
    <lineage>
        <taxon>Eukaryota</taxon>
        <taxon>Fungi</taxon>
        <taxon>Dikarya</taxon>
        <taxon>Basidiomycota</taxon>
        <taxon>Agaricomycotina</taxon>
        <taxon>Agaricomycetes</taxon>
        <taxon>Agaricomycetidae</taxon>
        <taxon>Agaricales</taxon>
        <taxon>Marasmiineae</taxon>
        <taxon>Marasmiaceae</taxon>
        <taxon>Tetrapyrgos</taxon>
    </lineage>
</organism>
<feature type="compositionally biased region" description="Polar residues" evidence="1">
    <location>
        <begin position="1"/>
        <end position="16"/>
    </location>
</feature>
<name>A0A8H5D4Q9_9AGAR</name>
<feature type="compositionally biased region" description="Low complexity" evidence="1">
    <location>
        <begin position="177"/>
        <end position="194"/>
    </location>
</feature>
<feature type="region of interest" description="Disordered" evidence="1">
    <location>
        <begin position="1"/>
        <end position="38"/>
    </location>
</feature>
<reference evidence="2 3" key="1">
    <citation type="journal article" date="2020" name="ISME J.">
        <title>Uncovering the hidden diversity of litter-decomposition mechanisms in mushroom-forming fungi.</title>
        <authorList>
            <person name="Floudas D."/>
            <person name="Bentzer J."/>
            <person name="Ahren D."/>
            <person name="Johansson T."/>
            <person name="Persson P."/>
            <person name="Tunlid A."/>
        </authorList>
    </citation>
    <scope>NUCLEOTIDE SEQUENCE [LARGE SCALE GENOMIC DNA]</scope>
    <source>
        <strain evidence="2 3">CBS 291.85</strain>
    </source>
</reference>
<dbReference type="OrthoDB" id="3055857at2759"/>
<feature type="region of interest" description="Disordered" evidence="1">
    <location>
        <begin position="556"/>
        <end position="592"/>
    </location>
</feature>
<gene>
    <name evidence="2" type="ORF">D9758_008729</name>
</gene>
<dbReference type="EMBL" id="JAACJM010000064">
    <property type="protein sequence ID" value="KAF5353094.1"/>
    <property type="molecule type" value="Genomic_DNA"/>
</dbReference>
<proteinExistence type="predicted"/>
<feature type="compositionally biased region" description="Polar residues" evidence="1">
    <location>
        <begin position="79"/>
        <end position="97"/>
    </location>
</feature>